<evidence type="ECO:0000256" key="1">
    <source>
        <dbReference type="PIRSR" id="PIRSR601310-1"/>
    </source>
</evidence>
<keyword evidence="5" id="KW-1185">Reference proteome</keyword>
<dbReference type="Gene3D" id="3.90.180.10">
    <property type="entry name" value="Medium-chain alcohol dehydrogenases, catalytic domain"/>
    <property type="match status" value="1"/>
</dbReference>
<dbReference type="Pfam" id="PF01230">
    <property type="entry name" value="HIT"/>
    <property type="match status" value="1"/>
</dbReference>
<dbReference type="Proteomes" id="UP000316331">
    <property type="component" value="Unassembled WGS sequence"/>
</dbReference>
<reference evidence="4 5" key="1">
    <citation type="submission" date="2019-06" db="EMBL/GenBank/DDBJ databases">
        <title>Sequencing the genomes of 1000 actinobacteria strains.</title>
        <authorList>
            <person name="Klenk H.-P."/>
        </authorList>
    </citation>
    <scope>NUCLEOTIDE SEQUENCE [LARGE SCALE GENOMIC DNA]</scope>
    <source>
        <strain evidence="4 5">DSM 103495</strain>
    </source>
</reference>
<evidence type="ECO:0000259" key="3">
    <source>
        <dbReference type="PROSITE" id="PS51084"/>
    </source>
</evidence>
<sequence>MRPVDHVVLTFRHCGGCAYCHRSIAVNQFGSRDNRSPRVIAAATQVRGEFFGQSSFAGYALTTPDNTVVADPATDPVITAPLGCGFQTGAGAVLNALRPAPERPDRRTCPHLVVHFDRIVGVERISFDVDAYVQRVRSSPCFVCAIVAGEHDSDLEQVIAEDEENFAFLSRYPTLFGSVLVAPKRHLEHVVRDLPEDAFLRIMSLVHRVTRAVEAVVPTERTYLLSLGSHQGNSHLHWHIAPLPPGVPYREQQFHALMAENGVLPWTHAQAVELAEQLRAAMATPS</sequence>
<dbReference type="SUPFAM" id="SSF50129">
    <property type="entry name" value="GroES-like"/>
    <property type="match status" value="1"/>
</dbReference>
<dbReference type="PANTHER" id="PTHR46648:SF1">
    <property type="entry name" value="ADENOSINE 5'-MONOPHOSPHORAMIDASE HNT1"/>
    <property type="match status" value="1"/>
</dbReference>
<dbReference type="PROSITE" id="PS51084">
    <property type="entry name" value="HIT_2"/>
    <property type="match status" value="1"/>
</dbReference>
<evidence type="ECO:0000313" key="5">
    <source>
        <dbReference type="Proteomes" id="UP000316331"/>
    </source>
</evidence>
<gene>
    <name evidence="4" type="ORF">FB390_4901</name>
</gene>
<dbReference type="SUPFAM" id="SSF54197">
    <property type="entry name" value="HIT-like"/>
    <property type="match status" value="1"/>
</dbReference>
<dbReference type="GO" id="GO:0009117">
    <property type="term" value="P:nucleotide metabolic process"/>
    <property type="evidence" value="ECO:0007669"/>
    <property type="project" value="TreeGrafter"/>
</dbReference>
<evidence type="ECO:0000313" key="4">
    <source>
        <dbReference type="EMBL" id="TQM33182.1"/>
    </source>
</evidence>
<dbReference type="RefSeq" id="WP_246124184.1">
    <property type="nucleotide sequence ID" value="NZ_VFPG01000001.1"/>
</dbReference>
<dbReference type="AlphaFoldDB" id="A0A543FHE2"/>
<dbReference type="InterPro" id="IPR011146">
    <property type="entry name" value="HIT-like"/>
</dbReference>
<proteinExistence type="predicted"/>
<organism evidence="4 5">
    <name type="scientific">Nocardia bhagyanarayanae</name>
    <dbReference type="NCBI Taxonomy" id="1215925"/>
    <lineage>
        <taxon>Bacteria</taxon>
        <taxon>Bacillati</taxon>
        <taxon>Actinomycetota</taxon>
        <taxon>Actinomycetes</taxon>
        <taxon>Mycobacteriales</taxon>
        <taxon>Nocardiaceae</taxon>
        <taxon>Nocardia</taxon>
    </lineage>
</organism>
<dbReference type="Gene3D" id="3.30.428.10">
    <property type="entry name" value="HIT-like"/>
    <property type="match status" value="1"/>
</dbReference>
<comment type="caution">
    <text evidence="4">The sequence shown here is derived from an EMBL/GenBank/DDBJ whole genome shotgun (WGS) entry which is preliminary data.</text>
</comment>
<evidence type="ECO:0000256" key="2">
    <source>
        <dbReference type="PROSITE-ProRule" id="PRU00464"/>
    </source>
</evidence>
<name>A0A543FHE2_9NOCA</name>
<dbReference type="GO" id="GO:0003824">
    <property type="term" value="F:catalytic activity"/>
    <property type="evidence" value="ECO:0007669"/>
    <property type="project" value="InterPro"/>
</dbReference>
<dbReference type="PANTHER" id="PTHR46648">
    <property type="entry name" value="HIT FAMILY PROTEIN 1"/>
    <property type="match status" value="1"/>
</dbReference>
<dbReference type="EMBL" id="VFPG01000001">
    <property type="protein sequence ID" value="TQM33182.1"/>
    <property type="molecule type" value="Genomic_DNA"/>
</dbReference>
<feature type="active site" description="Tele-AMP-histidine intermediate" evidence="1">
    <location>
        <position position="239"/>
    </location>
</feature>
<feature type="short sequence motif" description="Histidine triad motif" evidence="2">
    <location>
        <begin position="235"/>
        <end position="239"/>
    </location>
</feature>
<dbReference type="InterPro" id="IPR036265">
    <property type="entry name" value="HIT-like_sf"/>
</dbReference>
<feature type="domain" description="HIT" evidence="3">
    <location>
        <begin position="142"/>
        <end position="250"/>
    </location>
</feature>
<protein>
    <submittedName>
        <fullName evidence="4">HIT domain-containing protein</fullName>
    </submittedName>
</protein>
<dbReference type="InterPro" id="IPR011032">
    <property type="entry name" value="GroES-like_sf"/>
</dbReference>
<dbReference type="Gene3D" id="3.40.50.720">
    <property type="entry name" value="NAD(P)-binding Rossmann-like Domain"/>
    <property type="match status" value="1"/>
</dbReference>
<accession>A0A543FHE2</accession>
<dbReference type="InterPro" id="IPR001310">
    <property type="entry name" value="Histidine_triad_HIT"/>
</dbReference>